<protein>
    <submittedName>
        <fullName evidence="1">Uncharacterized protein</fullName>
    </submittedName>
</protein>
<dbReference type="RefSeq" id="WP_055654747.1">
    <property type="nucleotide sequence ID" value="NZ_CABIXC010000004.1"/>
</dbReference>
<organism evidence="1 2">
    <name type="scientific">Hungatella hathewayi</name>
    <dbReference type="NCBI Taxonomy" id="154046"/>
    <lineage>
        <taxon>Bacteria</taxon>
        <taxon>Bacillati</taxon>
        <taxon>Bacillota</taxon>
        <taxon>Clostridia</taxon>
        <taxon>Lachnospirales</taxon>
        <taxon>Lachnospiraceae</taxon>
        <taxon>Hungatella</taxon>
    </lineage>
</organism>
<sequence length="196" mass="21868">MANDSLGSIITQGNFLRIDNAFVDEVSSSGRNTGFIIISYSVPWQSGVTTVQQLRLNVNNNTAIMNSFRMPIRLSDIRRGMRVDVTFSPSMTRSIPPQSTAFTIVTRQPPRPSANTTTQRVIWIDCNNSQLLAGMPNNISRITRYIVTSSTVILNRNGFPIRLCDLRPGQLVQITHANFQTASIPPQTTAFRIQVR</sequence>
<name>A0A174CWC2_9FIRM</name>
<evidence type="ECO:0000313" key="1">
    <source>
        <dbReference type="EMBL" id="CUO17682.1"/>
    </source>
</evidence>
<dbReference type="EMBL" id="CYZE01000004">
    <property type="protein sequence ID" value="CUO17682.1"/>
    <property type="molecule type" value="Genomic_DNA"/>
</dbReference>
<accession>A0A174CWC2</accession>
<proteinExistence type="predicted"/>
<dbReference type="AlphaFoldDB" id="A0A174CWC2"/>
<dbReference type="Proteomes" id="UP000095651">
    <property type="component" value="Unassembled WGS sequence"/>
</dbReference>
<evidence type="ECO:0000313" key="2">
    <source>
        <dbReference type="Proteomes" id="UP000095651"/>
    </source>
</evidence>
<reference evidence="1 2" key="1">
    <citation type="submission" date="2015-09" db="EMBL/GenBank/DDBJ databases">
        <authorList>
            <consortium name="Pathogen Informatics"/>
        </authorList>
    </citation>
    <scope>NUCLEOTIDE SEQUENCE [LARGE SCALE GENOMIC DNA]</scope>
    <source>
        <strain evidence="1 2">2789STDY5608850</strain>
    </source>
</reference>
<gene>
    <name evidence="1" type="ORF">ERS852407_02068</name>
</gene>